<dbReference type="KEGG" id="psyo:PB01_01280"/>
<name>A0A5J6SJG8_9BACI</name>
<proteinExistence type="predicted"/>
<dbReference type="OrthoDB" id="2452975at2"/>
<keyword evidence="1" id="KW-1133">Transmembrane helix</keyword>
<dbReference type="AlphaFoldDB" id="A0A5J6SJG8"/>
<gene>
    <name evidence="2" type="ORF">PB01_01280</name>
</gene>
<dbReference type="Proteomes" id="UP000325517">
    <property type="component" value="Chromosome"/>
</dbReference>
<reference evidence="2 3" key="1">
    <citation type="submission" date="2018-07" db="EMBL/GenBank/DDBJ databases">
        <title>Complete genome sequence of Psychrobacillus sp. PB01, isolated from iceberg, and comparative genome analysis of Psychrobacillus strains.</title>
        <authorList>
            <person name="Lee P.C."/>
        </authorList>
    </citation>
    <scope>NUCLEOTIDE SEQUENCE [LARGE SCALE GENOMIC DNA]</scope>
    <source>
        <strain evidence="2 3">PB01</strain>
    </source>
</reference>
<sequence length="246" mass="28973">MTKTKFLTLIGIVLILLTAFTVYWFYFSKPEPFLTNEQMVKEMNRFSPGTDASIIQDTVYFDEQHVYVPFVSVDNKYGFSFWEWQHHKWQAVFISTNGDMRIWKINSKDPSTYHLVWNFPSLDQVSYMKLYLIKKRGYHITGDIHYYEPGVQMEKKIVFSENLSGSMQIPNEWISVIQSLNNISANQFDLFSNLLNYRRDIYFGWNAYDKLDKITSLGGSSNGSSRYGDLDVDYVMFIDESELEYP</sequence>
<protein>
    <submittedName>
        <fullName evidence="2">Uncharacterized protein</fullName>
    </submittedName>
</protein>
<dbReference type="RefSeq" id="WP_151698503.1">
    <property type="nucleotide sequence ID" value="NZ_CP031223.1"/>
</dbReference>
<evidence type="ECO:0000313" key="3">
    <source>
        <dbReference type="Proteomes" id="UP000325517"/>
    </source>
</evidence>
<dbReference type="EMBL" id="CP031223">
    <property type="protein sequence ID" value="QFF97553.1"/>
    <property type="molecule type" value="Genomic_DNA"/>
</dbReference>
<evidence type="ECO:0000256" key="1">
    <source>
        <dbReference type="SAM" id="Phobius"/>
    </source>
</evidence>
<accession>A0A5J6SJG8</accession>
<keyword evidence="3" id="KW-1185">Reference proteome</keyword>
<feature type="transmembrane region" description="Helical" evidence="1">
    <location>
        <begin position="7"/>
        <end position="26"/>
    </location>
</feature>
<keyword evidence="1" id="KW-0812">Transmembrane</keyword>
<keyword evidence="1" id="KW-0472">Membrane</keyword>
<organism evidence="2 3">
    <name type="scientific">Psychrobacillus glaciei</name>
    <dbReference type="NCBI Taxonomy" id="2283160"/>
    <lineage>
        <taxon>Bacteria</taxon>
        <taxon>Bacillati</taxon>
        <taxon>Bacillota</taxon>
        <taxon>Bacilli</taxon>
        <taxon>Bacillales</taxon>
        <taxon>Bacillaceae</taxon>
        <taxon>Psychrobacillus</taxon>
    </lineage>
</organism>
<evidence type="ECO:0000313" key="2">
    <source>
        <dbReference type="EMBL" id="QFF97553.1"/>
    </source>
</evidence>